<dbReference type="PROSITE" id="PS51318">
    <property type="entry name" value="TAT"/>
    <property type="match status" value="1"/>
</dbReference>
<comment type="caution">
    <text evidence="4">The sequence shown here is derived from an EMBL/GenBank/DDBJ whole genome shotgun (WGS) entry which is preliminary data.</text>
</comment>
<name>A0A443L665_9RHOB</name>
<dbReference type="InterPro" id="IPR003423">
    <property type="entry name" value="OMP_efflux"/>
</dbReference>
<dbReference type="PANTHER" id="PTHR30203">
    <property type="entry name" value="OUTER MEMBRANE CATION EFFLUX PROTEIN"/>
    <property type="match status" value="1"/>
</dbReference>
<keyword evidence="2" id="KW-0564">Palmitate</keyword>
<comment type="similarity">
    <text evidence="1 2">Belongs to the outer membrane factor (OMF) (TC 1.B.17) family.</text>
</comment>
<gene>
    <name evidence="4" type="ORF">EOW65_18510</name>
</gene>
<dbReference type="PANTHER" id="PTHR30203:SF29">
    <property type="entry name" value="PROTEIN CYAE"/>
    <property type="match status" value="1"/>
</dbReference>
<dbReference type="Proteomes" id="UP000286594">
    <property type="component" value="Unassembled WGS sequence"/>
</dbReference>
<dbReference type="Gene3D" id="2.20.200.10">
    <property type="entry name" value="Outer membrane efflux proteins (OEP)"/>
    <property type="match status" value="1"/>
</dbReference>
<dbReference type="GO" id="GO:0015562">
    <property type="term" value="F:efflux transmembrane transporter activity"/>
    <property type="evidence" value="ECO:0007669"/>
    <property type="project" value="InterPro"/>
</dbReference>
<dbReference type="Pfam" id="PF02321">
    <property type="entry name" value="OEP"/>
    <property type="match status" value="2"/>
</dbReference>
<dbReference type="GO" id="GO:0005886">
    <property type="term" value="C:plasma membrane"/>
    <property type="evidence" value="ECO:0007669"/>
    <property type="project" value="UniProtKB-SubCell"/>
</dbReference>
<keyword evidence="5" id="KW-1185">Reference proteome</keyword>
<dbReference type="OrthoDB" id="7181739at2"/>
<feature type="region of interest" description="Disordered" evidence="3">
    <location>
        <begin position="111"/>
        <end position="131"/>
    </location>
</feature>
<dbReference type="NCBIfam" id="TIGR01845">
    <property type="entry name" value="outer_NodT"/>
    <property type="match status" value="1"/>
</dbReference>
<reference evidence="4 5" key="1">
    <citation type="submission" date="2019-01" db="EMBL/GenBank/DDBJ databases">
        <title>Sinorhodobacter populi sp. nov. isolated from the symptomatic bark tissue of Populus euramericana canker.</title>
        <authorList>
            <person name="Xu G."/>
        </authorList>
    </citation>
    <scope>NUCLEOTIDE SEQUENCE [LARGE SCALE GENOMIC DNA]</scope>
    <source>
        <strain evidence="4 5">CCTCC AB2012026</strain>
    </source>
</reference>
<dbReference type="Gene3D" id="1.20.1600.10">
    <property type="entry name" value="Outer membrane efflux proteins (OEP)"/>
    <property type="match status" value="1"/>
</dbReference>
<sequence>MAVNLSEPSGRAPSRRSFLWGAASCLALAGCADVAYESPKASVADRFDGAAPARGDEAQARNWWLAFRDDELNRLVAAGQARNLDVQQALAAIEEARAAADATGAADLPQVSGSAAATRGDTQGTGTRSTTSAGLGVSWLLDIFGANRNSRKAAAARLDAAYLSADVARLMMESAIAQAYVALRYHQESIALTKRSIESRKRSLELTKAQVEAGDASRLDQIQAEQLVAEGEAQLPAFETGFDQALAQLATLTAERSATLRPRLQRGAAQPKPRFKASVGVPAQVIAARPDVRMAERAYAAAAFDVGVAKAAFYPSVSLSGSITPTDIRHGGSISYWAVGPQIDLPIFTGGANRANLKGAEARAVQAKLAWEAAVLNAIEEIESGLAAYNRDGRAIAAQSRLVSTSAEAVDLSRTNFSYGEGSFMSVLDAERSYLAAQEGLAAAERQRASDFITLSVAAAGGTR</sequence>
<evidence type="ECO:0000313" key="5">
    <source>
        <dbReference type="Proteomes" id="UP000286594"/>
    </source>
</evidence>
<keyword evidence="2" id="KW-0449">Lipoprotein</keyword>
<evidence type="ECO:0000256" key="2">
    <source>
        <dbReference type="RuleBase" id="RU362097"/>
    </source>
</evidence>
<evidence type="ECO:0000256" key="1">
    <source>
        <dbReference type="ARBA" id="ARBA00007613"/>
    </source>
</evidence>
<organism evidence="4 5">
    <name type="scientific">Paenirhodobacter ferrireducens</name>
    <dbReference type="NCBI Taxonomy" id="1215032"/>
    <lineage>
        <taxon>Bacteria</taxon>
        <taxon>Pseudomonadati</taxon>
        <taxon>Pseudomonadota</taxon>
        <taxon>Alphaproteobacteria</taxon>
        <taxon>Rhodobacterales</taxon>
        <taxon>Rhodobacter group</taxon>
        <taxon>Paenirhodobacter</taxon>
    </lineage>
</organism>
<dbReference type="SUPFAM" id="SSF56954">
    <property type="entry name" value="Outer membrane efflux proteins (OEP)"/>
    <property type="match status" value="1"/>
</dbReference>
<protein>
    <submittedName>
        <fullName evidence="4">Efflux transporter outer membrane subunit</fullName>
    </submittedName>
</protein>
<accession>A0A443L665</accession>
<dbReference type="RefSeq" id="WP_128151961.1">
    <property type="nucleotide sequence ID" value="NZ_SAVB01000030.1"/>
</dbReference>
<evidence type="ECO:0000313" key="4">
    <source>
        <dbReference type="EMBL" id="RWR44541.1"/>
    </source>
</evidence>
<comment type="subcellular location">
    <subcellularLocation>
        <location evidence="2">Cell membrane</location>
        <topology evidence="2">Lipid-anchor</topology>
    </subcellularLocation>
</comment>
<dbReference type="InterPro" id="IPR010131">
    <property type="entry name" value="MdtP/NodT-like"/>
</dbReference>
<dbReference type="AlphaFoldDB" id="A0A443L665"/>
<keyword evidence="2" id="KW-1134">Transmembrane beta strand</keyword>
<proteinExistence type="inferred from homology"/>
<evidence type="ECO:0000256" key="3">
    <source>
        <dbReference type="SAM" id="MobiDB-lite"/>
    </source>
</evidence>
<dbReference type="EMBL" id="SAVB01000030">
    <property type="protein sequence ID" value="RWR44541.1"/>
    <property type="molecule type" value="Genomic_DNA"/>
</dbReference>
<dbReference type="InterPro" id="IPR006311">
    <property type="entry name" value="TAT_signal"/>
</dbReference>
<keyword evidence="2" id="KW-0472">Membrane</keyword>
<keyword evidence="2" id="KW-0812">Transmembrane</keyword>